<dbReference type="AlphaFoldDB" id="A0AAW9NVG7"/>
<evidence type="ECO:0000313" key="4">
    <source>
        <dbReference type="Proteomes" id="UP001344888"/>
    </source>
</evidence>
<feature type="transmembrane region" description="Helical" evidence="1">
    <location>
        <begin position="206"/>
        <end position="225"/>
    </location>
</feature>
<accession>A0AAW9NVG7</accession>
<keyword evidence="4" id="KW-1185">Reference proteome</keyword>
<keyword evidence="1" id="KW-0472">Membrane</keyword>
<organism evidence="3 4">
    <name type="scientific">Metasolibacillus meyeri</name>
    <dbReference type="NCBI Taxonomy" id="1071052"/>
    <lineage>
        <taxon>Bacteria</taxon>
        <taxon>Bacillati</taxon>
        <taxon>Bacillota</taxon>
        <taxon>Bacilli</taxon>
        <taxon>Bacillales</taxon>
        <taxon>Caryophanaceae</taxon>
        <taxon>Metasolibacillus</taxon>
    </lineage>
</organism>
<dbReference type="EMBL" id="JARSFG010000035">
    <property type="protein sequence ID" value="MEC1180552.1"/>
    <property type="molecule type" value="Genomic_DNA"/>
</dbReference>
<proteinExistence type="predicted"/>
<name>A0AAW9NVG7_9BACL</name>
<feature type="chain" id="PRO_5043454758" evidence="2">
    <location>
        <begin position="22"/>
        <end position="269"/>
    </location>
</feature>
<keyword evidence="2" id="KW-0732">Signal</keyword>
<comment type="caution">
    <text evidence="3">The sequence shown here is derived from an EMBL/GenBank/DDBJ whole genome shotgun (WGS) entry which is preliminary data.</text>
</comment>
<reference evidence="3 4" key="1">
    <citation type="submission" date="2023-03" db="EMBL/GenBank/DDBJ databases">
        <title>Bacillus Genome Sequencing.</title>
        <authorList>
            <person name="Dunlap C."/>
        </authorList>
    </citation>
    <scope>NUCLEOTIDE SEQUENCE [LARGE SCALE GENOMIC DNA]</scope>
    <source>
        <strain evidence="3 4">B-59205</strain>
    </source>
</reference>
<keyword evidence="1" id="KW-1133">Transmembrane helix</keyword>
<protein>
    <submittedName>
        <fullName evidence="3">Uncharacterized protein</fullName>
    </submittedName>
</protein>
<evidence type="ECO:0000256" key="2">
    <source>
        <dbReference type="SAM" id="SignalP"/>
    </source>
</evidence>
<evidence type="ECO:0000313" key="3">
    <source>
        <dbReference type="EMBL" id="MEC1180552.1"/>
    </source>
</evidence>
<feature type="transmembrane region" description="Helical" evidence="1">
    <location>
        <begin position="237"/>
        <end position="257"/>
    </location>
</feature>
<dbReference type="Proteomes" id="UP001344888">
    <property type="component" value="Unassembled WGS sequence"/>
</dbReference>
<evidence type="ECO:0000256" key="1">
    <source>
        <dbReference type="SAM" id="Phobius"/>
    </source>
</evidence>
<sequence length="269" mass="30181">MKKVISVLVSFVLIMSILVFASPNVHASEFTYRSENLKMIIDTDEKSEYIVKIDGKEIRYIETVIIIDEETREIETKAYDEETGDVLQHFSTKVKNDKIIEQNLIDFKDLSQQEDSFIKNDDLISTTPYVNPFTAFSNYTTTNQSLVTITGVSYTTNHTTNIGYADYARLKTRSVNLSTASAKDRSAYNYYTQNVDSLRATENGTIAGWLISAFGGGGLAIGTLVSWKTAEVILKNIAGPVAIAANSWALIQWFYYYNNCINGFSDLPK</sequence>
<feature type="signal peptide" evidence="2">
    <location>
        <begin position="1"/>
        <end position="21"/>
    </location>
</feature>
<dbReference type="RefSeq" id="WP_326125084.1">
    <property type="nucleotide sequence ID" value="NZ_JARSFG010000035.1"/>
</dbReference>
<keyword evidence="1" id="KW-0812">Transmembrane</keyword>
<gene>
    <name evidence="3" type="ORF">P9B03_18995</name>
</gene>